<evidence type="ECO:0000313" key="3">
    <source>
        <dbReference type="Proteomes" id="UP001347796"/>
    </source>
</evidence>
<feature type="region of interest" description="Disordered" evidence="1">
    <location>
        <begin position="919"/>
        <end position="940"/>
    </location>
</feature>
<keyword evidence="3" id="KW-1185">Reference proteome</keyword>
<dbReference type="InterPro" id="IPR011992">
    <property type="entry name" value="EF-hand-dom_pair"/>
</dbReference>
<feature type="compositionally biased region" description="Basic and acidic residues" evidence="1">
    <location>
        <begin position="503"/>
        <end position="523"/>
    </location>
</feature>
<sequence length="940" mass="108645">MTKDPKTGKLMKKILNVTKAFKKKGGGKQKKANMSKEEKAKYKTGKRNEDSDSDFSYRSVYTPGGTRQVRRRKRLEDGTYASSESYHSSQDEDGEARRRRRRRDRDHEGSAHSYYSVTSPGGTRQVRKKKKRADGTYSDSESCASSNTEETKTKTSKSDEDSDCSYNSDLSEGGTRTVTKKKRLRDEDGNIIGYGEAEVVDDPDNQLLLSDTGSISPRRGSISDCSEGAYDRYMAKKLQQLEGVANTMQEEEVKEQEEERKRKMLEDEHNRLQQRVFDPTWPGTKPTDKNNIELPNFDDQYKRLGGPRERAGKSREKMGGSREKKGPNLANMTEEEKAKYFEEQEKREQEEKEREKKEREKREKRDRQNLRREKTHDNIEEERKRLFEEREKRRESIMSQQRLNTPLNGKPQSMVTYEKGTARDLNTPIQKSDNRQQGLSHSDWTKKTKDVKGNTRKGRDSTTFDYQPSKLNALNRKYGSDKKTDDNSGRLSRKENSILNDFIKSDKDHNDNKDNNDNKTGEWTKFEVDENGNVLLKPGEKIDINKMTDEDLVKLGIDPSLPKSEILKKLREKLGDDIVITEGDKVISANGDGEEEDTLLNIMNKQKKLAEDKNIKGVRRVNLLLRSGGSALRLHMQKVVDTSHLKEYNYSTDIDERDSSIDFMCHYRLVNPDRLDSYAKAFVVEDGDLDTVITFQEIRTALEGVPSVQHITNKQVDYVFKVLHIDDATLVTFRMFAVITALCERVTAMDSISKHLMEICNLADIERKLNLYQAMFYHNIPSDRTTNFITSDSLKIELIAGGLNWQQQKYIMEKMEPNDWGEISFIDYMCYIPLFLSMHDNICDNPLDMSDTKYQMPPRKRPPSVQRDMNPLGQPLSQNSTFLLKKQARDLMEGKLDKSILHTEKIELLHKYAKLPEIPKSRESKKAEETDEEDKMDLIY</sequence>
<name>A0AAN8JIR6_PATCE</name>
<protein>
    <submittedName>
        <fullName evidence="2">Uncharacterized protein</fullName>
    </submittedName>
</protein>
<feature type="compositionally biased region" description="Basic and acidic residues" evidence="1">
    <location>
        <begin position="443"/>
        <end position="462"/>
    </location>
</feature>
<dbReference type="EMBL" id="JAZGQO010000010">
    <property type="protein sequence ID" value="KAK6175189.1"/>
    <property type="molecule type" value="Genomic_DNA"/>
</dbReference>
<feature type="compositionally biased region" description="Basic and acidic residues" evidence="1">
    <location>
        <begin position="299"/>
        <end position="326"/>
    </location>
</feature>
<feature type="compositionally biased region" description="Basic and acidic residues" evidence="1">
    <location>
        <begin position="478"/>
        <end position="496"/>
    </location>
</feature>
<feature type="compositionally biased region" description="Basic and acidic residues" evidence="1">
    <location>
        <begin position="919"/>
        <end position="928"/>
    </location>
</feature>
<evidence type="ECO:0000256" key="1">
    <source>
        <dbReference type="SAM" id="MobiDB-lite"/>
    </source>
</evidence>
<feature type="compositionally biased region" description="Basic residues" evidence="1">
    <location>
        <begin position="20"/>
        <end position="33"/>
    </location>
</feature>
<dbReference type="SUPFAM" id="SSF47473">
    <property type="entry name" value="EF-hand"/>
    <property type="match status" value="1"/>
</dbReference>
<feature type="compositionally biased region" description="Polar residues" evidence="1">
    <location>
        <begin position="164"/>
        <end position="177"/>
    </location>
</feature>
<feature type="compositionally biased region" description="Basic and acidic residues" evidence="1">
    <location>
        <begin position="257"/>
        <end position="271"/>
    </location>
</feature>
<organism evidence="2 3">
    <name type="scientific">Patella caerulea</name>
    <name type="common">Rayed Mediterranean limpet</name>
    <dbReference type="NCBI Taxonomy" id="87958"/>
    <lineage>
        <taxon>Eukaryota</taxon>
        <taxon>Metazoa</taxon>
        <taxon>Spiralia</taxon>
        <taxon>Lophotrochozoa</taxon>
        <taxon>Mollusca</taxon>
        <taxon>Gastropoda</taxon>
        <taxon>Patellogastropoda</taxon>
        <taxon>Patelloidea</taxon>
        <taxon>Patellidae</taxon>
        <taxon>Patella</taxon>
    </lineage>
</organism>
<dbReference type="PANTHER" id="PTHR35538:SF3">
    <property type="entry name" value="C-TYPE LECTIN DOMAIN-CONTAINING PROTEIN"/>
    <property type="match status" value="1"/>
</dbReference>
<proteinExistence type="predicted"/>
<dbReference type="AlphaFoldDB" id="A0AAN8JIR6"/>
<dbReference type="PANTHER" id="PTHR35538">
    <property type="entry name" value="LIG_CHAN-GLU_BD DOMAIN-CONTAINING PROTEIN"/>
    <property type="match status" value="1"/>
</dbReference>
<feature type="compositionally biased region" description="Basic and acidic residues" evidence="1">
    <location>
        <begin position="334"/>
        <end position="396"/>
    </location>
</feature>
<feature type="compositionally biased region" description="Polar residues" evidence="1">
    <location>
        <begin position="113"/>
        <end position="122"/>
    </location>
</feature>
<reference evidence="2 3" key="1">
    <citation type="submission" date="2024-01" db="EMBL/GenBank/DDBJ databases">
        <title>The genome of the rayed Mediterranean limpet Patella caerulea (Linnaeus, 1758).</title>
        <authorList>
            <person name="Anh-Thu Weber A."/>
            <person name="Halstead-Nussloch G."/>
        </authorList>
    </citation>
    <scope>NUCLEOTIDE SEQUENCE [LARGE SCALE GENOMIC DNA]</scope>
    <source>
        <strain evidence="2">AATW-2023a</strain>
        <tissue evidence="2">Whole specimen</tissue>
    </source>
</reference>
<accession>A0AAN8JIR6</accession>
<comment type="caution">
    <text evidence="2">The sequence shown here is derived from an EMBL/GenBank/DDBJ whole genome shotgun (WGS) entry which is preliminary data.</text>
</comment>
<feature type="region of interest" description="Disordered" evidence="1">
    <location>
        <begin position="19"/>
        <end position="190"/>
    </location>
</feature>
<feature type="compositionally biased region" description="Acidic residues" evidence="1">
    <location>
        <begin position="929"/>
        <end position="940"/>
    </location>
</feature>
<feature type="compositionally biased region" description="Polar residues" evidence="1">
    <location>
        <begin position="463"/>
        <end position="472"/>
    </location>
</feature>
<feature type="region of interest" description="Disordered" evidence="1">
    <location>
        <begin position="246"/>
        <end position="523"/>
    </location>
</feature>
<feature type="compositionally biased region" description="Basic and acidic residues" evidence="1">
    <location>
        <begin position="34"/>
        <end position="50"/>
    </location>
</feature>
<evidence type="ECO:0000313" key="2">
    <source>
        <dbReference type="EMBL" id="KAK6175189.1"/>
    </source>
</evidence>
<feature type="compositionally biased region" description="Basic and acidic residues" evidence="1">
    <location>
        <begin position="149"/>
        <end position="159"/>
    </location>
</feature>
<feature type="compositionally biased region" description="Polar residues" evidence="1">
    <location>
        <begin position="137"/>
        <end position="147"/>
    </location>
</feature>
<feature type="compositionally biased region" description="Polar residues" evidence="1">
    <location>
        <begin position="397"/>
        <end position="415"/>
    </location>
</feature>
<feature type="compositionally biased region" description="Polar residues" evidence="1">
    <location>
        <begin position="427"/>
        <end position="442"/>
    </location>
</feature>
<gene>
    <name evidence="2" type="ORF">SNE40_013704</name>
</gene>
<dbReference type="Proteomes" id="UP001347796">
    <property type="component" value="Unassembled WGS sequence"/>
</dbReference>